<name>A0ABT3J4V4_9RHOB</name>
<dbReference type="CDD" id="cd04301">
    <property type="entry name" value="NAT_SF"/>
    <property type="match status" value="1"/>
</dbReference>
<evidence type="ECO:0000259" key="1">
    <source>
        <dbReference type="PROSITE" id="PS51186"/>
    </source>
</evidence>
<comment type="caution">
    <text evidence="2">The sequence shown here is derived from an EMBL/GenBank/DDBJ whole genome shotgun (WGS) entry which is preliminary data.</text>
</comment>
<accession>A0ABT3J4V4</accession>
<evidence type="ECO:0000313" key="3">
    <source>
        <dbReference type="Proteomes" id="UP001207582"/>
    </source>
</evidence>
<dbReference type="RefSeq" id="WP_264772401.1">
    <property type="nucleotide sequence ID" value="NZ_JAPDOG010000012.1"/>
</dbReference>
<dbReference type="PROSITE" id="PS51186">
    <property type="entry name" value="GNAT"/>
    <property type="match status" value="1"/>
</dbReference>
<dbReference type="InterPro" id="IPR000182">
    <property type="entry name" value="GNAT_dom"/>
</dbReference>
<feature type="domain" description="N-acetyltransferase" evidence="1">
    <location>
        <begin position="6"/>
        <end position="194"/>
    </location>
</feature>
<dbReference type="Proteomes" id="UP001207582">
    <property type="component" value="Unassembled WGS sequence"/>
</dbReference>
<dbReference type="SUPFAM" id="SSF55729">
    <property type="entry name" value="Acyl-CoA N-acyltransferases (Nat)"/>
    <property type="match status" value="1"/>
</dbReference>
<dbReference type="InterPro" id="IPR016181">
    <property type="entry name" value="Acyl_CoA_acyltransferase"/>
</dbReference>
<protein>
    <submittedName>
        <fullName evidence="2">GNAT family N-acetyltransferase</fullName>
    </submittedName>
</protein>
<dbReference type="Pfam" id="PF00583">
    <property type="entry name" value="Acetyltransf_1"/>
    <property type="match status" value="1"/>
</dbReference>
<reference evidence="2 3" key="1">
    <citation type="submission" date="2022-10" db="EMBL/GenBank/DDBJ databases">
        <title>Defluviimonas sp. CAU 1641 isolated from mud.</title>
        <authorList>
            <person name="Kim W."/>
        </authorList>
    </citation>
    <scope>NUCLEOTIDE SEQUENCE [LARGE SCALE GENOMIC DNA]</scope>
    <source>
        <strain evidence="2 3">CAU 1641</strain>
    </source>
</reference>
<dbReference type="Gene3D" id="3.40.630.30">
    <property type="match status" value="1"/>
</dbReference>
<sequence length="194" mass="21589">MPSDPVRFAPLTPDRLDDFVTLFGPQGACYGCWCTYFRLSPKDRDAFGKDEKRAHMEARIRRGPPPGLLAYLDNEPVGWMQIGPRADVPGWNNPRRATSPLPDAPADDPAVWAISCFFFARGVRGRGLSRDFVAEGIRYARDRGARLLEASPIDEAKHSKSVGLFVGSTSTFRRAGFREVARAKPGRPLMRLVL</sequence>
<organism evidence="2 3">
    <name type="scientific">Defluviimonas salinarum</name>
    <dbReference type="NCBI Taxonomy" id="2992147"/>
    <lineage>
        <taxon>Bacteria</taxon>
        <taxon>Pseudomonadati</taxon>
        <taxon>Pseudomonadota</taxon>
        <taxon>Alphaproteobacteria</taxon>
        <taxon>Rhodobacterales</taxon>
        <taxon>Paracoccaceae</taxon>
        <taxon>Albidovulum</taxon>
    </lineage>
</organism>
<dbReference type="EMBL" id="JAPDOG010000012">
    <property type="protein sequence ID" value="MCW3782712.1"/>
    <property type="molecule type" value="Genomic_DNA"/>
</dbReference>
<proteinExistence type="predicted"/>
<keyword evidence="3" id="KW-1185">Reference proteome</keyword>
<gene>
    <name evidence="2" type="ORF">OM960_14075</name>
</gene>
<evidence type="ECO:0000313" key="2">
    <source>
        <dbReference type="EMBL" id="MCW3782712.1"/>
    </source>
</evidence>